<comment type="caution">
    <text evidence="2">The sequence shown here is derived from an EMBL/GenBank/DDBJ whole genome shotgun (WGS) entry which is preliminary data.</text>
</comment>
<dbReference type="OrthoDB" id="580775at2"/>
<dbReference type="AlphaFoldDB" id="A0A3D9HPY8"/>
<feature type="domain" description="AMP-dependent synthetase/ligase" evidence="1">
    <location>
        <begin position="119"/>
        <end position="275"/>
    </location>
</feature>
<sequence length="411" mass="44199">MSDFFDALETRSQDEREASQLSQLSLQLAHARNYAPHYQTILADVNPAEVGAFEALAALPVTRKSDLIAAQASKPPFGGLTATPVGKLNRLYISPGPIADPEGHGEDWWRMGRALHAAGFRAGDLALNCFSYHHTPAGHMMETGARAVGCAVYPGGVGQTDAQVQAVTTYGLNGYIGTPDFLKLILDKADSLSADISSLKKAFVSGGALFPSMREEYGARGIATYQAYGTADLGLVAYETEAAEGMILDENVIVEIVRPGTGELVPDGEVGEVVVTLLTNVDYPLIRFATGDLSAIMEGQSPCGRTNKRIKGWMGRADQRTKIKGMFVDPAQVDRVVKAHAPIMKARLEVNLVDNKDQMVLKVETEDLSEGFRDQVAGSLQTECKLKGVVELMAPGSLPNDGKVIDDQRVY</sequence>
<evidence type="ECO:0000313" key="2">
    <source>
        <dbReference type="EMBL" id="RED51542.1"/>
    </source>
</evidence>
<keyword evidence="2" id="KW-0436">Ligase</keyword>
<dbReference type="Gene3D" id="3.30.300.30">
    <property type="match status" value="1"/>
</dbReference>
<dbReference type="Gene3D" id="3.40.50.12780">
    <property type="entry name" value="N-terminal domain of ligase-like"/>
    <property type="match status" value="1"/>
</dbReference>
<keyword evidence="3" id="KW-1185">Reference proteome</keyword>
<dbReference type="InterPro" id="IPR045851">
    <property type="entry name" value="AMP-bd_C_sf"/>
</dbReference>
<reference evidence="2 3" key="1">
    <citation type="submission" date="2018-07" db="EMBL/GenBank/DDBJ databases">
        <title>Genomic Encyclopedia of Type Strains, Phase III (KMG-III): the genomes of soil and plant-associated and newly described type strains.</title>
        <authorList>
            <person name="Whitman W."/>
        </authorList>
    </citation>
    <scope>NUCLEOTIDE SEQUENCE [LARGE SCALE GENOMIC DNA]</scope>
    <source>
        <strain evidence="2 3">CECT 8488</strain>
    </source>
</reference>
<dbReference type="PANTHER" id="PTHR43845:SF1">
    <property type="entry name" value="BLR5969 PROTEIN"/>
    <property type="match status" value="1"/>
</dbReference>
<dbReference type="SUPFAM" id="SSF56801">
    <property type="entry name" value="Acetyl-CoA synthetase-like"/>
    <property type="match status" value="1"/>
</dbReference>
<dbReference type="EMBL" id="QRDW01000003">
    <property type="protein sequence ID" value="RED51542.1"/>
    <property type="molecule type" value="Genomic_DNA"/>
</dbReference>
<accession>A0A3D9HPY8</accession>
<protein>
    <submittedName>
        <fullName evidence="2">Phenylacetate-CoA ligase</fullName>
    </submittedName>
</protein>
<dbReference type="RefSeq" id="WP_115936421.1">
    <property type="nucleotide sequence ID" value="NZ_QRDW01000003.1"/>
</dbReference>
<evidence type="ECO:0000259" key="1">
    <source>
        <dbReference type="Pfam" id="PF00501"/>
    </source>
</evidence>
<evidence type="ECO:0000313" key="3">
    <source>
        <dbReference type="Proteomes" id="UP000256845"/>
    </source>
</evidence>
<organism evidence="2 3">
    <name type="scientific">Aestuariispira insulae</name>
    <dbReference type="NCBI Taxonomy" id="1461337"/>
    <lineage>
        <taxon>Bacteria</taxon>
        <taxon>Pseudomonadati</taxon>
        <taxon>Pseudomonadota</taxon>
        <taxon>Alphaproteobacteria</taxon>
        <taxon>Rhodospirillales</taxon>
        <taxon>Kiloniellaceae</taxon>
        <taxon>Aestuariispira</taxon>
    </lineage>
</organism>
<gene>
    <name evidence="2" type="ORF">DFP90_103345</name>
</gene>
<dbReference type="Pfam" id="PF00501">
    <property type="entry name" value="AMP-binding"/>
    <property type="match status" value="1"/>
</dbReference>
<dbReference type="PANTHER" id="PTHR43845">
    <property type="entry name" value="BLR5969 PROTEIN"/>
    <property type="match status" value="1"/>
</dbReference>
<name>A0A3D9HPY8_9PROT</name>
<dbReference type="GO" id="GO:0016874">
    <property type="term" value="F:ligase activity"/>
    <property type="evidence" value="ECO:0007669"/>
    <property type="project" value="UniProtKB-KW"/>
</dbReference>
<dbReference type="InterPro" id="IPR000873">
    <property type="entry name" value="AMP-dep_synth/lig_dom"/>
</dbReference>
<dbReference type="InterPro" id="IPR042099">
    <property type="entry name" value="ANL_N_sf"/>
</dbReference>
<proteinExistence type="predicted"/>
<dbReference type="Proteomes" id="UP000256845">
    <property type="component" value="Unassembled WGS sequence"/>
</dbReference>